<dbReference type="RefSeq" id="WP_244767683.1">
    <property type="nucleotide sequence ID" value="NZ_BSOP01000042.1"/>
</dbReference>
<sequence length="268" mass="28023">MTPLYLAHQSLIDLEPLAFLETAAAAGFSGVSLRVRAAAKGAPVYEIRPGSEGMRAVRGRAEALGIAVAYVETLALDAGMTRDDYVATLETGAELGAKRLTVAGNDSDFAALSEVFAALSEDAAAFGVVVDLEFMPFRPVKSLEDAIDILRRAGSGCILPDALHLVRSGGTPASLRTLAPDAIGSFQLCDGTLSAPWPDDLPFEARNGRLLPGDGEFPLVAMIEALPKGTMIGVEAPLAGDVRPVDPLGRARRIFQAARGVLEAASRP</sequence>
<comment type="caution">
    <text evidence="2">The sequence shown here is derived from an EMBL/GenBank/DDBJ whole genome shotgun (WGS) entry which is preliminary data.</text>
</comment>
<reference evidence="3" key="1">
    <citation type="journal article" date="2019" name="Int. J. Syst. Evol. Microbiol.">
        <title>The Global Catalogue of Microorganisms (GCM) 10K type strain sequencing project: providing services to taxonomists for standard genome sequencing and annotation.</title>
        <authorList>
            <consortium name="The Broad Institute Genomics Platform"/>
            <consortium name="The Broad Institute Genome Sequencing Center for Infectious Disease"/>
            <person name="Wu L."/>
            <person name="Ma J."/>
        </authorList>
    </citation>
    <scope>NUCLEOTIDE SEQUENCE [LARGE SCALE GENOMIC DNA]</scope>
    <source>
        <strain evidence="3">NBRC 102122</strain>
    </source>
</reference>
<gene>
    <name evidence="2" type="ORF">GCM10007923_48340</name>
</gene>
<keyword evidence="2" id="KW-0413">Isomerase</keyword>
<proteinExistence type="predicted"/>
<accession>A0ABQ5ZLV1</accession>
<feature type="domain" description="Xylose isomerase-like TIM barrel" evidence="1">
    <location>
        <begin position="21"/>
        <end position="228"/>
    </location>
</feature>
<dbReference type="Pfam" id="PF01261">
    <property type="entry name" value="AP_endonuc_2"/>
    <property type="match status" value="1"/>
</dbReference>
<evidence type="ECO:0000259" key="1">
    <source>
        <dbReference type="Pfam" id="PF01261"/>
    </source>
</evidence>
<dbReference type="Gene3D" id="3.20.20.150">
    <property type="entry name" value="Divalent-metal-dependent TIM barrel enzymes"/>
    <property type="match status" value="1"/>
</dbReference>
<protein>
    <submittedName>
        <fullName evidence="2">Xylose isomerase</fullName>
    </submittedName>
</protein>
<dbReference type="SUPFAM" id="SSF51658">
    <property type="entry name" value="Xylose isomerase-like"/>
    <property type="match status" value="1"/>
</dbReference>
<keyword evidence="3" id="KW-1185">Reference proteome</keyword>
<dbReference type="InterPro" id="IPR050312">
    <property type="entry name" value="IolE/XylAMocC-like"/>
</dbReference>
<dbReference type="GO" id="GO:0016853">
    <property type="term" value="F:isomerase activity"/>
    <property type="evidence" value="ECO:0007669"/>
    <property type="project" value="UniProtKB-KW"/>
</dbReference>
<dbReference type="PANTHER" id="PTHR12110">
    <property type="entry name" value="HYDROXYPYRUVATE ISOMERASE"/>
    <property type="match status" value="1"/>
</dbReference>
<dbReference type="Proteomes" id="UP001156702">
    <property type="component" value="Unassembled WGS sequence"/>
</dbReference>
<dbReference type="PANTHER" id="PTHR12110:SF48">
    <property type="entry name" value="BLL3656 PROTEIN"/>
    <property type="match status" value="1"/>
</dbReference>
<name>A0ABQ5ZLV1_9HYPH</name>
<dbReference type="InterPro" id="IPR013022">
    <property type="entry name" value="Xyl_isomerase-like_TIM-brl"/>
</dbReference>
<evidence type="ECO:0000313" key="2">
    <source>
        <dbReference type="EMBL" id="GLR53618.1"/>
    </source>
</evidence>
<dbReference type="InterPro" id="IPR036237">
    <property type="entry name" value="Xyl_isomerase-like_sf"/>
</dbReference>
<dbReference type="EMBL" id="BSOP01000042">
    <property type="protein sequence ID" value="GLR53618.1"/>
    <property type="molecule type" value="Genomic_DNA"/>
</dbReference>
<evidence type="ECO:0000313" key="3">
    <source>
        <dbReference type="Proteomes" id="UP001156702"/>
    </source>
</evidence>
<organism evidence="2 3">
    <name type="scientific">Shinella yambaruensis</name>
    <dbReference type="NCBI Taxonomy" id="415996"/>
    <lineage>
        <taxon>Bacteria</taxon>
        <taxon>Pseudomonadati</taxon>
        <taxon>Pseudomonadota</taxon>
        <taxon>Alphaproteobacteria</taxon>
        <taxon>Hyphomicrobiales</taxon>
        <taxon>Rhizobiaceae</taxon>
        <taxon>Shinella</taxon>
    </lineage>
</organism>